<feature type="domain" description="Deacetylase PdaC" evidence="3">
    <location>
        <begin position="51"/>
        <end position="160"/>
    </location>
</feature>
<evidence type="ECO:0000259" key="3">
    <source>
        <dbReference type="Pfam" id="PF13739"/>
    </source>
</evidence>
<evidence type="ECO:0000313" key="4">
    <source>
        <dbReference type="EMBL" id="SDC86463.1"/>
    </source>
</evidence>
<protein>
    <recommendedName>
        <fullName evidence="6">DUF3298 domain-containing protein</fullName>
    </recommendedName>
</protein>
<keyword evidence="1" id="KW-1133">Transmembrane helix</keyword>
<dbReference type="InterPro" id="IPR021729">
    <property type="entry name" value="DUF3298"/>
</dbReference>
<accession>A0A1G6Q273</accession>
<dbReference type="EMBL" id="FMYP01000057">
    <property type="protein sequence ID" value="SDC86463.1"/>
    <property type="molecule type" value="Genomic_DNA"/>
</dbReference>
<keyword evidence="1" id="KW-0472">Membrane</keyword>
<keyword evidence="1" id="KW-0812">Transmembrane</keyword>
<name>A0A1G6Q273_9BACT</name>
<dbReference type="InterPro" id="IPR025303">
    <property type="entry name" value="PdaC"/>
</dbReference>
<evidence type="ECO:0008006" key="6">
    <source>
        <dbReference type="Google" id="ProtNLM"/>
    </source>
</evidence>
<feature type="domain" description="DUF3298" evidence="2">
    <location>
        <begin position="179"/>
        <end position="253"/>
    </location>
</feature>
<dbReference type="InterPro" id="IPR037126">
    <property type="entry name" value="PdaC/RsiV-like_sf"/>
</dbReference>
<dbReference type="STRING" id="1640674.SAMN05216323_105714"/>
<evidence type="ECO:0000259" key="2">
    <source>
        <dbReference type="Pfam" id="PF11738"/>
    </source>
</evidence>
<dbReference type="AlphaFoldDB" id="A0A1G6Q273"/>
<feature type="transmembrane region" description="Helical" evidence="1">
    <location>
        <begin position="6"/>
        <end position="26"/>
    </location>
</feature>
<evidence type="ECO:0000313" key="5">
    <source>
        <dbReference type="Proteomes" id="UP000199452"/>
    </source>
</evidence>
<keyword evidence="5" id="KW-1185">Reference proteome</keyword>
<proteinExistence type="predicted"/>
<evidence type="ECO:0000256" key="1">
    <source>
        <dbReference type="SAM" id="Phobius"/>
    </source>
</evidence>
<dbReference type="Pfam" id="PF11738">
    <property type="entry name" value="DUF3298"/>
    <property type="match status" value="1"/>
</dbReference>
<dbReference type="RefSeq" id="WP_092439809.1">
    <property type="nucleotide sequence ID" value="NZ_FMYP01000057.1"/>
</dbReference>
<dbReference type="OrthoDB" id="594879at2"/>
<dbReference type="Gene3D" id="3.30.565.40">
    <property type="entry name" value="Fervidobacterium nodosum Rt17-B1 like"/>
    <property type="match status" value="1"/>
</dbReference>
<gene>
    <name evidence="4" type="ORF">SAMN05216323_105714</name>
</gene>
<reference evidence="4 5" key="1">
    <citation type="submission" date="2016-09" db="EMBL/GenBank/DDBJ databases">
        <authorList>
            <person name="Capua I."/>
            <person name="De Benedictis P."/>
            <person name="Joannis T."/>
            <person name="Lombin L.H."/>
            <person name="Cattoli G."/>
        </authorList>
    </citation>
    <scope>NUCLEOTIDE SEQUENCE [LARGE SCALE GENOMIC DNA]</scope>
    <source>
        <strain evidence="4 5">A7P-90m</strain>
    </source>
</reference>
<dbReference type="Pfam" id="PF13739">
    <property type="entry name" value="PdaC"/>
    <property type="match status" value="1"/>
</dbReference>
<sequence length="270" mass="30552">MSKKSLIYVVVFASLIAAAFFIYSSVKRSSTPLPLSISADSVVLKRGCVSADSSCLYISFQFPVVKGVSNQTISMFLYTDYLQAIGDSSKVEFSGTIHDYLKRITLQYDSLFTEYQSAFPDGAVNTWYLKARFDTLYVNSNLLCLEYYTENYMGGAHGNYSYHYFNFNPLMGKLVSLSDVFSDMGVFLEKAEDAFRKHFKLSQGTSLADYWFPNSKFQLPAEFGFSKEGVVLHYNVYEIGPYSDGDIVFTVPYAEIEPILMPEFTFLVKP</sequence>
<organism evidence="4 5">
    <name type="scientific">Williamwhitmania taraxaci</name>
    <dbReference type="NCBI Taxonomy" id="1640674"/>
    <lineage>
        <taxon>Bacteria</taxon>
        <taxon>Pseudomonadati</taxon>
        <taxon>Bacteroidota</taxon>
        <taxon>Bacteroidia</taxon>
        <taxon>Bacteroidales</taxon>
        <taxon>Williamwhitmaniaceae</taxon>
        <taxon>Williamwhitmania</taxon>
    </lineage>
</organism>
<dbReference type="Gene3D" id="3.90.640.20">
    <property type="entry name" value="Heat-shock cognate protein, ATPase"/>
    <property type="match status" value="1"/>
</dbReference>
<dbReference type="Proteomes" id="UP000199452">
    <property type="component" value="Unassembled WGS sequence"/>
</dbReference>